<evidence type="ECO:0000313" key="3">
    <source>
        <dbReference type="Proteomes" id="UP001220577"/>
    </source>
</evidence>
<sequence>MTLLDQMASAYEAWMPLQLREWYTADQWRELAMQEMRPQAEHTADAEFGAGFRDHLQPLGGPDVPDPLAWANRRVEFADGNWCIAGIRFLGLDRRKPFVHVVATSAPPQHDRLGTYAKQLHSEFADFGPRQRRKATARSTYLDGGRDPGAAAELR</sequence>
<organism evidence="2 3">
    <name type="scientific">Corynebacterium ihumii</name>
    <dbReference type="NCBI Taxonomy" id="1232427"/>
    <lineage>
        <taxon>Bacteria</taxon>
        <taxon>Bacillati</taxon>
        <taxon>Actinomycetota</taxon>
        <taxon>Actinomycetes</taxon>
        <taxon>Mycobacteriales</taxon>
        <taxon>Corynebacteriaceae</taxon>
        <taxon>Corynebacterium</taxon>
    </lineage>
</organism>
<feature type="region of interest" description="Disordered" evidence="1">
    <location>
        <begin position="127"/>
        <end position="155"/>
    </location>
</feature>
<name>A0ABY7UEC0_9CORY</name>
<evidence type="ECO:0000256" key="1">
    <source>
        <dbReference type="SAM" id="MobiDB-lite"/>
    </source>
</evidence>
<accession>A0ABY7UEC0</accession>
<dbReference type="EMBL" id="CP063190">
    <property type="protein sequence ID" value="WCZ34410.1"/>
    <property type="molecule type" value="Genomic_DNA"/>
</dbReference>
<keyword evidence="3" id="KW-1185">Reference proteome</keyword>
<reference evidence="2 3" key="1">
    <citation type="submission" date="2020-10" db="EMBL/GenBank/DDBJ databases">
        <title>Complete genome sequence of Corynebacterium ihumii DSM 45751.</title>
        <authorList>
            <person name="Ruckert C."/>
            <person name="Albersmeier A."/>
            <person name="Busche T."/>
            <person name="Jaenicke S."/>
            <person name="Winkler A."/>
            <person name="Friethjonsson O.H."/>
            <person name="Hreggviethsson G.O."/>
            <person name="Lambert C."/>
            <person name="Badcock D."/>
            <person name="Bernaerts K."/>
            <person name="Anne J."/>
            <person name="Economou A."/>
            <person name="Kalinowski J."/>
        </authorList>
    </citation>
    <scope>NUCLEOTIDE SEQUENCE [LARGE SCALE GENOMIC DNA]</scope>
    <source>
        <strain evidence="2 3">DSM 45751</strain>
    </source>
</reference>
<dbReference type="Proteomes" id="UP001220577">
    <property type="component" value="Chromosome"/>
</dbReference>
<gene>
    <name evidence="2" type="ORF">CIHUM_04900</name>
</gene>
<evidence type="ECO:0000313" key="2">
    <source>
        <dbReference type="EMBL" id="WCZ34410.1"/>
    </source>
</evidence>
<dbReference type="RefSeq" id="WP_034999862.1">
    <property type="nucleotide sequence ID" value="NZ_CP063190.1"/>
</dbReference>
<protein>
    <submittedName>
        <fullName evidence="2">Uncharacterized protein</fullName>
    </submittedName>
</protein>
<proteinExistence type="predicted"/>